<evidence type="ECO:0000259" key="2">
    <source>
        <dbReference type="Pfam" id="PF00326"/>
    </source>
</evidence>
<name>A0ABY9TWH8_9GAMM</name>
<dbReference type="PANTHER" id="PTHR11731:SF193">
    <property type="entry name" value="DIPEPTIDYL PEPTIDASE 9"/>
    <property type="match status" value="1"/>
</dbReference>
<dbReference type="InterPro" id="IPR011042">
    <property type="entry name" value="6-blade_b-propeller_TolB-like"/>
</dbReference>
<dbReference type="RefSeq" id="WP_348392311.1">
    <property type="nucleotide sequence ID" value="NZ_CP134145.1"/>
</dbReference>
<dbReference type="Gene3D" id="2.120.10.30">
    <property type="entry name" value="TolB, C-terminal domain"/>
    <property type="match status" value="1"/>
</dbReference>
<organism evidence="3 4">
    <name type="scientific">Thalassotalea psychrophila</name>
    <dbReference type="NCBI Taxonomy" id="3065647"/>
    <lineage>
        <taxon>Bacteria</taxon>
        <taxon>Pseudomonadati</taxon>
        <taxon>Pseudomonadota</taxon>
        <taxon>Gammaproteobacteria</taxon>
        <taxon>Alteromonadales</taxon>
        <taxon>Colwelliaceae</taxon>
        <taxon>Thalassotalea</taxon>
    </lineage>
</organism>
<gene>
    <name evidence="3" type="ORF">RGQ13_04210</name>
</gene>
<dbReference type="PANTHER" id="PTHR11731">
    <property type="entry name" value="PROTEASE FAMILY S9B,C DIPEPTIDYL-PEPTIDASE IV-RELATED"/>
    <property type="match status" value="1"/>
</dbReference>
<dbReference type="SUPFAM" id="SSF53474">
    <property type="entry name" value="alpha/beta-Hydrolases"/>
    <property type="match status" value="1"/>
</dbReference>
<dbReference type="EMBL" id="CP134145">
    <property type="protein sequence ID" value="WNC73199.1"/>
    <property type="molecule type" value="Genomic_DNA"/>
</dbReference>
<dbReference type="InterPro" id="IPR001375">
    <property type="entry name" value="Peptidase_S9_cat"/>
</dbReference>
<keyword evidence="4" id="KW-1185">Reference proteome</keyword>
<proteinExistence type="predicted"/>
<dbReference type="InterPro" id="IPR029058">
    <property type="entry name" value="AB_hydrolase_fold"/>
</dbReference>
<dbReference type="SUPFAM" id="SSF82171">
    <property type="entry name" value="DPP6 N-terminal domain-like"/>
    <property type="match status" value="1"/>
</dbReference>
<reference evidence="4" key="1">
    <citation type="submission" date="2023-09" db="EMBL/GenBank/DDBJ databases">
        <authorList>
            <person name="Li S."/>
            <person name="Li X."/>
            <person name="Zhang C."/>
            <person name="Zhao Z."/>
        </authorList>
    </citation>
    <scope>NUCLEOTIDE SEQUENCE [LARGE SCALE GENOMIC DNA]</scope>
    <source>
        <strain evidence="4">SQ149</strain>
    </source>
</reference>
<evidence type="ECO:0000313" key="3">
    <source>
        <dbReference type="EMBL" id="WNC73199.1"/>
    </source>
</evidence>
<accession>A0ABY9TWH8</accession>
<evidence type="ECO:0000313" key="4">
    <source>
        <dbReference type="Proteomes" id="UP001258994"/>
    </source>
</evidence>
<feature type="chain" id="PRO_5047195588" evidence="1">
    <location>
        <begin position="29"/>
        <end position="942"/>
    </location>
</feature>
<dbReference type="InterPro" id="IPR050278">
    <property type="entry name" value="Serine_Prot_S9B/DPPIV"/>
</dbReference>
<feature type="domain" description="Peptidase S9 prolyl oligopeptidase catalytic" evidence="2">
    <location>
        <begin position="751"/>
        <end position="925"/>
    </location>
</feature>
<evidence type="ECO:0000256" key="1">
    <source>
        <dbReference type="SAM" id="SignalP"/>
    </source>
</evidence>
<sequence>MNLSLTKTLSKTALVLSFAFAIIPNLNAEQRPLEVTDIMKFKQIVKPQLSDDGKWLAYSAQPDRGENSFHLKATTSATEYQIEHGSKGVISVDGRFAAITITPTLMAKEQADKKAKKKLKNNLEIITLASGARVTFNNVEAFQLSDRFGYVAFLSEMPKAEDKDETEITTDTDKSDEIDEKDETKLFNAKRINKSLTLVNLETGEQQVIENVDGFSFSKKTPSLVYSISTQDGVENSLKALNVKTNKASNLVSKANTSFNGFSWNEESNKVAFLQGDFSQEKDERTHTVKIWQSNNNKIKTIKTNDKQAASWYVPQTNKLTWSLDDERLFFGFKPVVEKLAKIDTKPESIDDLYNIEKLTEGRNLQIWHGEDPLIKTNEKYQLGKDKKSFFTAVYHVDDNKLVRLADQKLISVKASNNEHAVIAKTDLNYRKLRTWEGFFSDIYIVDLDNGKKSLVANKLSSYTDVKLSESGRFAAFYENENVWVYDRSKNKKRNITKGLPVSFADEDHDYPSKVPGYGIAGWLKDDDGILVYDKFDIWLLQTDGDDAKCLTCEMGRPNSLQFRINKLDDEQDYFKDDQRLLLTSYSDEMKNFGFYRLNLENSKLTKLLEENKKFKFIAKAKKADKLLYTQEDFNEFPDVWVADLNLANTKKLTNVNPQKDEFLWGQSELVEWRSNMGVKHQGVLIKPANYVEGMQYPVVVYYYRRFSQRMYEFNAMKVNHRPNFPFYTSNGYAVFLPDVHFEVGTPGHSTNKSILPGLQKIIDMGVADPKAIGLHGHSWSGYQTLHAITETDIFAAAVSGAPVSNMTSAYSGIRLGTGLARQFQYEQGQSRIGASLFERRDLYIENSPVFFADRITTPLLMQFGDIDDAVPWQQGVEMYMAMRRLEKNVILLQYEGEPHHLKKYPNKVDYTIKMKQYFDHYLKGAPAAKWMVEGEAYRERK</sequence>
<keyword evidence="1" id="KW-0732">Signal</keyword>
<protein>
    <submittedName>
        <fullName evidence="3">Prolyl oligopeptidase family serine peptidase</fullName>
    </submittedName>
</protein>
<dbReference type="Pfam" id="PF00326">
    <property type="entry name" value="Peptidase_S9"/>
    <property type="match status" value="1"/>
</dbReference>
<feature type="signal peptide" evidence="1">
    <location>
        <begin position="1"/>
        <end position="28"/>
    </location>
</feature>
<dbReference type="Gene3D" id="3.40.50.1820">
    <property type="entry name" value="alpha/beta hydrolase"/>
    <property type="match status" value="1"/>
</dbReference>
<dbReference type="Proteomes" id="UP001258994">
    <property type="component" value="Chromosome"/>
</dbReference>